<reference evidence="3 4" key="1">
    <citation type="submission" date="2016-10" db="EMBL/GenBank/DDBJ databases">
        <authorList>
            <person name="de Groot N.N."/>
        </authorList>
    </citation>
    <scope>NUCLEOTIDE SEQUENCE [LARGE SCALE GENOMIC DNA]</scope>
    <source>
        <strain evidence="3 4">CGMCC 4.1859</strain>
    </source>
</reference>
<protein>
    <submittedName>
        <fullName evidence="3">L-ascorbate metabolism protein UlaG, beta-lactamase superfamily</fullName>
    </submittedName>
</protein>
<evidence type="ECO:0000259" key="2">
    <source>
        <dbReference type="Pfam" id="PF12706"/>
    </source>
</evidence>
<evidence type="ECO:0000313" key="3">
    <source>
        <dbReference type="EMBL" id="SDF16622.1"/>
    </source>
</evidence>
<proteinExistence type="predicted"/>
<gene>
    <name evidence="3" type="ORF">SAMN05216260_106185</name>
</gene>
<evidence type="ECO:0000313" key="4">
    <source>
        <dbReference type="Proteomes" id="UP000198614"/>
    </source>
</evidence>
<feature type="compositionally biased region" description="Gly residues" evidence="1">
    <location>
        <begin position="271"/>
        <end position="286"/>
    </location>
</feature>
<sequence length="286" mass="30507">MPVEITWWGHATCTVEDSGTRVLTDPLFARRLAHLRRRRGAPPPPAAALADLVLVSHLHADHLHVPSLARLAPGTRVLVPRGAPRQVPGLRRLRHLRLTEVAPGDETRVGEVRVRTVPARHDGRRLPFGPRRSPALGFVVEGASRTYFAGDTGLFESMAKEVGPVDVALLPVGGWGPHLGEEHLDPGRAAQALARLEPRSAVPVHYGTYWPIGMDAVRPHEFHTPGAEFVRQAALHAPDVRVHLLRHGESVRTGGPDTGGAEDAARAEGAEGTGSAGGARGAEGAP</sequence>
<organism evidence="3 4">
    <name type="scientific">Streptomyces griseoaurantiacus</name>
    <dbReference type="NCBI Taxonomy" id="68213"/>
    <lineage>
        <taxon>Bacteria</taxon>
        <taxon>Bacillati</taxon>
        <taxon>Actinomycetota</taxon>
        <taxon>Actinomycetes</taxon>
        <taxon>Kitasatosporales</taxon>
        <taxon>Streptomycetaceae</taxon>
        <taxon>Streptomyces</taxon>
        <taxon>Streptomyces aurantiacus group</taxon>
    </lineage>
</organism>
<dbReference type="InterPro" id="IPR001279">
    <property type="entry name" value="Metallo-B-lactamas"/>
</dbReference>
<dbReference type="SUPFAM" id="SSF56281">
    <property type="entry name" value="Metallo-hydrolase/oxidoreductase"/>
    <property type="match status" value="1"/>
</dbReference>
<dbReference type="InterPro" id="IPR036866">
    <property type="entry name" value="RibonucZ/Hydroxyglut_hydro"/>
</dbReference>
<evidence type="ECO:0000256" key="1">
    <source>
        <dbReference type="SAM" id="MobiDB-lite"/>
    </source>
</evidence>
<accession>A0A1G7IV55</accession>
<feature type="region of interest" description="Disordered" evidence="1">
    <location>
        <begin position="247"/>
        <end position="286"/>
    </location>
</feature>
<dbReference type="Proteomes" id="UP000198614">
    <property type="component" value="Unassembled WGS sequence"/>
</dbReference>
<dbReference type="Gene3D" id="3.60.15.10">
    <property type="entry name" value="Ribonuclease Z/Hydroxyacylglutathione hydrolase-like"/>
    <property type="match status" value="1"/>
</dbReference>
<dbReference type="AlphaFoldDB" id="A0A1G7IV55"/>
<name>A0A1G7IV55_9ACTN</name>
<dbReference type="PANTHER" id="PTHR15032:SF36">
    <property type="entry name" value="METALLO-BETA-LACTAMASE DOMAIN-CONTAINING PROTEIN"/>
    <property type="match status" value="1"/>
</dbReference>
<dbReference type="EMBL" id="FNAX01000006">
    <property type="protein sequence ID" value="SDF16622.1"/>
    <property type="molecule type" value="Genomic_DNA"/>
</dbReference>
<dbReference type="PANTHER" id="PTHR15032">
    <property type="entry name" value="N-ACYL-PHOSPHATIDYLETHANOLAMINE-HYDROLYZING PHOSPHOLIPASE D"/>
    <property type="match status" value="1"/>
</dbReference>
<dbReference type="GO" id="GO:0005737">
    <property type="term" value="C:cytoplasm"/>
    <property type="evidence" value="ECO:0007669"/>
    <property type="project" value="TreeGrafter"/>
</dbReference>
<dbReference type="Pfam" id="PF12706">
    <property type="entry name" value="Lactamase_B_2"/>
    <property type="match status" value="1"/>
</dbReference>
<feature type="domain" description="Metallo-beta-lactamase" evidence="2">
    <location>
        <begin position="20"/>
        <end position="206"/>
    </location>
</feature>